<dbReference type="Gene3D" id="3.40.50.1820">
    <property type="entry name" value="alpha/beta hydrolase"/>
    <property type="match status" value="1"/>
</dbReference>
<gene>
    <name evidence="1" type="ORF">AWB69_02723</name>
</gene>
<dbReference type="Proteomes" id="UP000054683">
    <property type="component" value="Unassembled WGS sequence"/>
</dbReference>
<dbReference type="InterPro" id="IPR029058">
    <property type="entry name" value="AB_hydrolase_fold"/>
</dbReference>
<dbReference type="GO" id="GO:0016787">
    <property type="term" value="F:hydrolase activity"/>
    <property type="evidence" value="ECO:0007669"/>
    <property type="project" value="UniProtKB-KW"/>
</dbReference>
<evidence type="ECO:0000313" key="2">
    <source>
        <dbReference type="Proteomes" id="UP000054683"/>
    </source>
</evidence>
<proteinExistence type="predicted"/>
<dbReference type="EMBL" id="FCOK02000015">
    <property type="protein sequence ID" value="SAL31918.1"/>
    <property type="molecule type" value="Genomic_DNA"/>
</dbReference>
<organism evidence="1 2">
    <name type="scientific">Caballeronia udeis</name>
    <dbReference type="NCBI Taxonomy" id="1232866"/>
    <lineage>
        <taxon>Bacteria</taxon>
        <taxon>Pseudomonadati</taxon>
        <taxon>Pseudomonadota</taxon>
        <taxon>Betaproteobacteria</taxon>
        <taxon>Burkholderiales</taxon>
        <taxon>Burkholderiaceae</taxon>
        <taxon>Caballeronia</taxon>
    </lineage>
</organism>
<keyword evidence="1" id="KW-0378">Hydrolase</keyword>
<name>A0A158GIG7_9BURK</name>
<accession>A0A158GIG7</accession>
<sequence>MSESVEIANNINADGINTNYHDCGSGVPVLLIHGSGPGGRCQVVVSVT</sequence>
<dbReference type="SUPFAM" id="SSF53474">
    <property type="entry name" value="alpha/beta-Hydrolases"/>
    <property type="match status" value="1"/>
</dbReference>
<reference evidence="1 2" key="1">
    <citation type="submission" date="2016-01" db="EMBL/GenBank/DDBJ databases">
        <authorList>
            <person name="Oliw E.H."/>
        </authorList>
    </citation>
    <scope>NUCLEOTIDE SEQUENCE [LARGE SCALE GENOMIC DNA]</scope>
    <source>
        <strain evidence="1">LMG 27134</strain>
    </source>
</reference>
<protein>
    <submittedName>
        <fullName evidence="1">Alpha/beta hydrolase fold protein</fullName>
    </submittedName>
</protein>
<dbReference type="AlphaFoldDB" id="A0A158GIG7"/>
<evidence type="ECO:0000313" key="1">
    <source>
        <dbReference type="EMBL" id="SAL31918.1"/>
    </source>
</evidence>